<gene>
    <name evidence="2" type="ORF">GMORB2_0518</name>
</gene>
<feature type="compositionally biased region" description="Basic and acidic residues" evidence="1">
    <location>
        <begin position="149"/>
        <end position="164"/>
    </location>
</feature>
<evidence type="ECO:0000313" key="2">
    <source>
        <dbReference type="EMBL" id="KAF4126781.1"/>
    </source>
</evidence>
<dbReference type="EMBL" id="JAANYQ010000001">
    <property type="protein sequence ID" value="KAF4126781.1"/>
    <property type="molecule type" value="Genomic_DNA"/>
</dbReference>
<reference evidence="2" key="1">
    <citation type="submission" date="2020-03" db="EMBL/GenBank/DDBJ databases">
        <title>Site-based positive gene gene selection in Geosmithia morbida across the United States reveals a broad range of putative effectors and factors for local host and environmental adapation.</title>
        <authorList>
            <person name="Onufrak A."/>
            <person name="Murdoch R.W."/>
            <person name="Gazis R."/>
            <person name="Huff M."/>
            <person name="Staton M."/>
            <person name="Klingeman W."/>
            <person name="Hadziabdic D."/>
        </authorList>
    </citation>
    <scope>NUCLEOTIDE SEQUENCE</scope>
    <source>
        <strain evidence="2">1262</strain>
    </source>
</reference>
<feature type="compositionally biased region" description="Basic and acidic residues" evidence="1">
    <location>
        <begin position="113"/>
        <end position="122"/>
    </location>
</feature>
<evidence type="ECO:0000313" key="3">
    <source>
        <dbReference type="Proteomes" id="UP000749293"/>
    </source>
</evidence>
<organism evidence="2 3">
    <name type="scientific">Geosmithia morbida</name>
    <dbReference type="NCBI Taxonomy" id="1094350"/>
    <lineage>
        <taxon>Eukaryota</taxon>
        <taxon>Fungi</taxon>
        <taxon>Dikarya</taxon>
        <taxon>Ascomycota</taxon>
        <taxon>Pezizomycotina</taxon>
        <taxon>Sordariomycetes</taxon>
        <taxon>Hypocreomycetidae</taxon>
        <taxon>Hypocreales</taxon>
        <taxon>Bionectriaceae</taxon>
        <taxon>Geosmithia</taxon>
    </lineage>
</organism>
<feature type="region of interest" description="Disordered" evidence="1">
    <location>
        <begin position="85"/>
        <end position="172"/>
    </location>
</feature>
<dbReference type="GeneID" id="55966748"/>
<sequence length="208" mass="23171">MDLEQIDAQSIRLMLDLDIADTQALTGDDDMGAHEVAETHRSVPKTFPRLHRKEPTGKNTTSATTIADRDDEDDASFEFLRCPWEDPMSYTSTPDTELPIREPSAAEQTPINKTEESSREGWEVMGNSPAARMVLRPSNRKQPSKLKSSPKEKAKAREPQQTRERGRKCTSYHGMLPPSHPLLCPCGHDHCGECPSRLFAAATANESL</sequence>
<dbReference type="RefSeq" id="XP_035325433.1">
    <property type="nucleotide sequence ID" value="XM_035462503.1"/>
</dbReference>
<proteinExistence type="predicted"/>
<feature type="region of interest" description="Disordered" evidence="1">
    <location>
        <begin position="38"/>
        <end position="72"/>
    </location>
</feature>
<comment type="caution">
    <text evidence="2">The sequence shown here is derived from an EMBL/GenBank/DDBJ whole genome shotgun (WGS) entry which is preliminary data.</text>
</comment>
<dbReference type="AlphaFoldDB" id="A0A9P5D7M5"/>
<protein>
    <submittedName>
        <fullName evidence="2">Uncharacterized protein</fullName>
    </submittedName>
</protein>
<name>A0A9P5D7M5_9HYPO</name>
<keyword evidence="3" id="KW-1185">Reference proteome</keyword>
<evidence type="ECO:0000256" key="1">
    <source>
        <dbReference type="SAM" id="MobiDB-lite"/>
    </source>
</evidence>
<dbReference type="Proteomes" id="UP000749293">
    <property type="component" value="Unassembled WGS sequence"/>
</dbReference>
<accession>A0A9P5D7M5</accession>